<dbReference type="EMBL" id="LRRD01000041">
    <property type="protein sequence ID" value="KXW57707.1"/>
    <property type="molecule type" value="Genomic_DNA"/>
</dbReference>
<reference evidence="1 2" key="1">
    <citation type="submission" date="2016-01" db="EMBL/GenBank/DDBJ databases">
        <title>Genome sequence of the acidophilic iron oxidising Ferrovum strain Z-31.</title>
        <authorList>
            <person name="Poehlein A."/>
            <person name="Ullrich S.R."/>
            <person name="Schloemann M."/>
            <person name="Muehling M."/>
            <person name="Daniel R."/>
        </authorList>
    </citation>
    <scope>NUCLEOTIDE SEQUENCE [LARGE SCALE GENOMIC DNA]</scope>
    <source>
        <strain evidence="1 2">Z-31</strain>
    </source>
</reference>
<name>A0A149VWV7_9PROT</name>
<accession>A0A149VWV7</accession>
<dbReference type="AlphaFoldDB" id="A0A149VWV7"/>
<protein>
    <submittedName>
        <fullName evidence="1">Uncharacterized protein</fullName>
    </submittedName>
</protein>
<dbReference type="RefSeq" id="WP_031595280.1">
    <property type="nucleotide sequence ID" value="NZ_CP149478.1"/>
</dbReference>
<keyword evidence="2" id="KW-1185">Reference proteome</keyword>
<sequence length="63" mass="7135">MNKEIEVTFRISLADAVANTDLYGKALEAPRRQVQEGKQTTMTSEREAYRESKVLTKITAKCD</sequence>
<evidence type="ECO:0000313" key="2">
    <source>
        <dbReference type="Proteomes" id="UP000075653"/>
    </source>
</evidence>
<organism evidence="1 2">
    <name type="scientific">Ferrovum myxofaciens</name>
    <dbReference type="NCBI Taxonomy" id="416213"/>
    <lineage>
        <taxon>Bacteria</taxon>
        <taxon>Pseudomonadati</taxon>
        <taxon>Pseudomonadota</taxon>
        <taxon>Betaproteobacteria</taxon>
        <taxon>Ferrovales</taxon>
        <taxon>Ferrovaceae</taxon>
        <taxon>Ferrovum</taxon>
    </lineage>
</organism>
<proteinExistence type="predicted"/>
<gene>
    <name evidence="1" type="ORF">FEMY_17540</name>
</gene>
<evidence type="ECO:0000313" key="1">
    <source>
        <dbReference type="EMBL" id="KXW57707.1"/>
    </source>
</evidence>
<comment type="caution">
    <text evidence="1">The sequence shown here is derived from an EMBL/GenBank/DDBJ whole genome shotgun (WGS) entry which is preliminary data.</text>
</comment>
<dbReference type="PATRIC" id="fig|1789004.3.peg.1791"/>
<dbReference type="Proteomes" id="UP000075653">
    <property type="component" value="Unassembled WGS sequence"/>
</dbReference>
<dbReference type="STRING" id="1789004.FEMY_17540"/>